<proteinExistence type="predicted"/>
<reference evidence="2" key="1">
    <citation type="journal article" date="2021" name="Nat. Commun.">
        <title>Genetic determinants of endophytism in the Arabidopsis root mycobiome.</title>
        <authorList>
            <person name="Mesny F."/>
            <person name="Miyauchi S."/>
            <person name="Thiergart T."/>
            <person name="Pickel B."/>
            <person name="Atanasova L."/>
            <person name="Karlsson M."/>
            <person name="Huettel B."/>
            <person name="Barry K.W."/>
            <person name="Haridas S."/>
            <person name="Chen C."/>
            <person name="Bauer D."/>
            <person name="Andreopoulos W."/>
            <person name="Pangilinan J."/>
            <person name="LaButti K."/>
            <person name="Riley R."/>
            <person name="Lipzen A."/>
            <person name="Clum A."/>
            <person name="Drula E."/>
            <person name="Henrissat B."/>
            <person name="Kohler A."/>
            <person name="Grigoriev I.V."/>
            <person name="Martin F.M."/>
            <person name="Hacquard S."/>
        </authorList>
    </citation>
    <scope>NUCLEOTIDE SEQUENCE</scope>
    <source>
        <strain evidence="2">MPI-CAGE-CH-0243</strain>
    </source>
</reference>
<accession>A0A9P9DHL2</accession>
<protein>
    <recommendedName>
        <fullName evidence="1">F-box domain-containing protein</fullName>
    </recommendedName>
</protein>
<evidence type="ECO:0000313" key="2">
    <source>
        <dbReference type="EMBL" id="KAH7119069.1"/>
    </source>
</evidence>
<dbReference type="OrthoDB" id="3797433at2759"/>
<feature type="domain" description="F-box" evidence="1">
    <location>
        <begin position="20"/>
        <end position="66"/>
    </location>
</feature>
<dbReference type="EMBL" id="JAGMWT010000012">
    <property type="protein sequence ID" value="KAH7119069.1"/>
    <property type="molecule type" value="Genomic_DNA"/>
</dbReference>
<keyword evidence="3" id="KW-1185">Reference proteome</keyword>
<evidence type="ECO:0000259" key="1">
    <source>
        <dbReference type="PROSITE" id="PS50181"/>
    </source>
</evidence>
<sequence length="252" mass="29999">MLFINMASINEAMSKLTTKPLVLPHLPNELRIRIISYIDDPDFLWNTCRWVSPEFKEWSEETYARLFIPKIMFDIKLKSRDPHPLRSSVGDGDDDEEAFDEISYLLKFSSLKKGDASTAWFRPRMKPFVHYVDTEGMHGIGEKYHMLINDSNWEHACQMVPELELGLRPSGQNFVCPCRSLKAIARRGACKRYRGLEQFYRWNGQDQVFELDWKKAMAYVYSRPCPNEKKSQQQQQQQQQQQNPWFRWRWYT</sequence>
<dbReference type="Proteomes" id="UP000700596">
    <property type="component" value="Unassembled WGS sequence"/>
</dbReference>
<name>A0A9P9DHL2_9PLEO</name>
<gene>
    <name evidence="2" type="ORF">B0J11DRAFT_535967</name>
</gene>
<comment type="caution">
    <text evidence="2">The sequence shown here is derived from an EMBL/GenBank/DDBJ whole genome shotgun (WGS) entry which is preliminary data.</text>
</comment>
<dbReference type="InterPro" id="IPR001810">
    <property type="entry name" value="F-box_dom"/>
</dbReference>
<dbReference type="AlphaFoldDB" id="A0A9P9DHL2"/>
<dbReference type="PROSITE" id="PS50181">
    <property type="entry name" value="FBOX"/>
    <property type="match status" value="1"/>
</dbReference>
<organism evidence="2 3">
    <name type="scientific">Dendryphion nanum</name>
    <dbReference type="NCBI Taxonomy" id="256645"/>
    <lineage>
        <taxon>Eukaryota</taxon>
        <taxon>Fungi</taxon>
        <taxon>Dikarya</taxon>
        <taxon>Ascomycota</taxon>
        <taxon>Pezizomycotina</taxon>
        <taxon>Dothideomycetes</taxon>
        <taxon>Pleosporomycetidae</taxon>
        <taxon>Pleosporales</taxon>
        <taxon>Torulaceae</taxon>
        <taxon>Dendryphion</taxon>
    </lineage>
</organism>
<evidence type="ECO:0000313" key="3">
    <source>
        <dbReference type="Proteomes" id="UP000700596"/>
    </source>
</evidence>